<dbReference type="InterPro" id="IPR000835">
    <property type="entry name" value="HTH_MarR-typ"/>
</dbReference>
<evidence type="ECO:0000259" key="2">
    <source>
        <dbReference type="PROSITE" id="PS50995"/>
    </source>
</evidence>
<dbReference type="PROSITE" id="PS50995">
    <property type="entry name" value="HTH_MARR_2"/>
    <property type="match status" value="1"/>
</dbReference>
<evidence type="ECO:0000313" key="4">
    <source>
        <dbReference type="Proteomes" id="UP000265614"/>
    </source>
</evidence>
<dbReference type="AlphaFoldDB" id="A0A3A3YVQ6"/>
<dbReference type="GO" id="GO:0003700">
    <property type="term" value="F:DNA-binding transcription factor activity"/>
    <property type="evidence" value="ECO:0007669"/>
    <property type="project" value="InterPro"/>
</dbReference>
<reference evidence="3 4" key="1">
    <citation type="submission" date="2018-09" db="EMBL/GenBank/DDBJ databases">
        <title>YIM 75000 draft genome.</title>
        <authorList>
            <person name="Tang S."/>
            <person name="Feng Y."/>
        </authorList>
    </citation>
    <scope>NUCLEOTIDE SEQUENCE [LARGE SCALE GENOMIC DNA]</scope>
    <source>
        <strain evidence="3 4">YIM 75000</strain>
    </source>
</reference>
<protein>
    <submittedName>
        <fullName evidence="3">MarR family transcriptional regulator</fullName>
    </submittedName>
</protein>
<organism evidence="3 4">
    <name type="scientific">Vallicoccus soli</name>
    <dbReference type="NCBI Taxonomy" id="2339232"/>
    <lineage>
        <taxon>Bacteria</taxon>
        <taxon>Bacillati</taxon>
        <taxon>Actinomycetota</taxon>
        <taxon>Actinomycetes</taxon>
        <taxon>Motilibacterales</taxon>
        <taxon>Vallicoccaceae</taxon>
        <taxon>Vallicoccus</taxon>
    </lineage>
</organism>
<gene>
    <name evidence="3" type="ORF">D5H78_13655</name>
</gene>
<name>A0A3A3YVQ6_9ACTN</name>
<dbReference type="Pfam" id="PF12802">
    <property type="entry name" value="MarR_2"/>
    <property type="match status" value="1"/>
</dbReference>
<dbReference type="OrthoDB" id="3177763at2"/>
<dbReference type="Gene3D" id="1.10.10.10">
    <property type="entry name" value="Winged helix-like DNA-binding domain superfamily/Winged helix DNA-binding domain"/>
    <property type="match status" value="1"/>
</dbReference>
<dbReference type="PANTHER" id="PTHR33164:SF43">
    <property type="entry name" value="HTH-TYPE TRANSCRIPTIONAL REPRESSOR YETL"/>
    <property type="match status" value="1"/>
</dbReference>
<dbReference type="InterPro" id="IPR039422">
    <property type="entry name" value="MarR/SlyA-like"/>
</dbReference>
<feature type="region of interest" description="Disordered" evidence="1">
    <location>
        <begin position="147"/>
        <end position="172"/>
    </location>
</feature>
<accession>A0A3A3YVQ6</accession>
<dbReference type="GO" id="GO:0006950">
    <property type="term" value="P:response to stress"/>
    <property type="evidence" value="ECO:0007669"/>
    <property type="project" value="TreeGrafter"/>
</dbReference>
<keyword evidence="4" id="KW-1185">Reference proteome</keyword>
<proteinExistence type="predicted"/>
<dbReference type="Proteomes" id="UP000265614">
    <property type="component" value="Unassembled WGS sequence"/>
</dbReference>
<dbReference type="SUPFAM" id="SSF46785">
    <property type="entry name" value="Winged helix' DNA-binding domain"/>
    <property type="match status" value="1"/>
</dbReference>
<comment type="caution">
    <text evidence="3">The sequence shown here is derived from an EMBL/GenBank/DDBJ whole genome shotgun (WGS) entry which is preliminary data.</text>
</comment>
<dbReference type="InterPro" id="IPR036390">
    <property type="entry name" value="WH_DNA-bd_sf"/>
</dbReference>
<dbReference type="RefSeq" id="WP_119951032.1">
    <property type="nucleotide sequence ID" value="NZ_QZEZ01000006.1"/>
</dbReference>
<dbReference type="PANTHER" id="PTHR33164">
    <property type="entry name" value="TRANSCRIPTIONAL REGULATOR, MARR FAMILY"/>
    <property type="match status" value="1"/>
</dbReference>
<dbReference type="EMBL" id="QZEZ01000006">
    <property type="protein sequence ID" value="RJK94849.1"/>
    <property type="molecule type" value="Genomic_DNA"/>
</dbReference>
<dbReference type="InterPro" id="IPR036388">
    <property type="entry name" value="WH-like_DNA-bd_sf"/>
</dbReference>
<sequence>MGQAETVGPVDASVGYALKQAAVALRSGMDAVLRPLELSVPQYSCLEVLAQRPGLSNAELARATFVTRQAMNGVLRGLQERGLVTRPAAAPHGRALPTRLTPRGEELLLAASTAVRSVERRMLAPLDGDRQRRLRDDLAACAAALAGAPGPMSAGTDRGLPGVPTPGDEEQR</sequence>
<feature type="domain" description="HTH marR-type" evidence="2">
    <location>
        <begin position="11"/>
        <end position="143"/>
    </location>
</feature>
<evidence type="ECO:0000313" key="3">
    <source>
        <dbReference type="EMBL" id="RJK94849.1"/>
    </source>
</evidence>
<evidence type="ECO:0000256" key="1">
    <source>
        <dbReference type="SAM" id="MobiDB-lite"/>
    </source>
</evidence>
<dbReference type="SMART" id="SM00347">
    <property type="entry name" value="HTH_MARR"/>
    <property type="match status" value="1"/>
</dbReference>